<dbReference type="InterPro" id="IPR047141">
    <property type="entry name" value="Stealth"/>
</dbReference>
<dbReference type="Proteomes" id="UP000054007">
    <property type="component" value="Unassembled WGS sequence"/>
</dbReference>
<accession>A0A0D7B673</accession>
<keyword evidence="1" id="KW-0808">Transferase</keyword>
<feature type="domain" description="Stealth protein CR3 conserved region 3" evidence="4">
    <location>
        <begin position="368"/>
        <end position="421"/>
    </location>
</feature>
<dbReference type="GO" id="GO:0046835">
    <property type="term" value="P:carbohydrate phosphorylation"/>
    <property type="evidence" value="ECO:0007669"/>
    <property type="project" value="TreeGrafter"/>
</dbReference>
<evidence type="ECO:0000259" key="3">
    <source>
        <dbReference type="Pfam" id="PF17101"/>
    </source>
</evidence>
<proteinExistence type="predicted"/>
<protein>
    <recommendedName>
        <fullName evidence="7">Stealth protein CR3 conserved region 3 domain-containing protein</fullName>
    </recommendedName>
</protein>
<dbReference type="PANTHER" id="PTHR24045:SF0">
    <property type="entry name" value="N-ACETYLGLUCOSAMINE-1-PHOSPHOTRANSFERASE SUBUNITS ALPHA_BETA"/>
    <property type="match status" value="1"/>
</dbReference>
<evidence type="ECO:0000256" key="2">
    <source>
        <dbReference type="SAM" id="Phobius"/>
    </source>
</evidence>
<sequence length="687" mass="77477">MSWMTRPAPDRPNVVAQLRARKNMLVVVFTIALVLSALILLDYPLQPLATSIDHDNLNFEPVTIHESLGSASIVDFDNSKFGVTYHLFNKTEPKDMVANHTILPMREHLRIPDDCLDTWISWGQWEGPCADAKVDESRIDLVWIWVNGSDPLHRQSRNEYVLAATGQAPKNARFREHDELRHSFRSALKSSPTWRDSNWHLVTADVPHFTDEDKLLGLVPQWLDLNHSITPSEHQQPPIHLHHVSQIFKLVNNATHAPTEEEAQEWREQVLPNFNSFGVESQLSNMDPQLVSDNIVALNDDHYMMLSSPPATFHTPLYGPVLRFDRAFPVKGDPSGSAAGDGEWRSLGWSAYLLNERFGTRRRSYVLHNPRSLSLPLLHEASLAFGAQFSATPLSRFRGWHDVPGEFEVNTIFTATHFMIERRREALLWSWIVAKWGGRNDGTLSLETKENMWVELGGDYDTTGIPMEDLRTYSPAEVNTNLELAGLQPPTSTEPTETAHTNYLFVSQNGYPTFLNGLPLPQSLQRDKCLGWQTQSAWDLFRDVLSVHPQCGDAIIAALLKGTDAGLAVFLPDGPVESDPADPYTLPLELPLDAPPLPRSPRAFAVRLIHRYSFVIGETSTRFFGVGSLGGAKWLLGEVDQGKDLVLVCVNDDLPDDSGEDEFTLTDAFIREWQESRWPDKLDREIQ</sequence>
<dbReference type="EMBL" id="KN880569">
    <property type="protein sequence ID" value="KIY66007.1"/>
    <property type="molecule type" value="Genomic_DNA"/>
</dbReference>
<evidence type="ECO:0000259" key="4">
    <source>
        <dbReference type="Pfam" id="PF17102"/>
    </source>
</evidence>
<reference evidence="5 6" key="1">
    <citation type="journal article" date="2015" name="Fungal Genet. Biol.">
        <title>Evolution of novel wood decay mechanisms in Agaricales revealed by the genome sequences of Fistulina hepatica and Cylindrobasidium torrendii.</title>
        <authorList>
            <person name="Floudas D."/>
            <person name="Held B.W."/>
            <person name="Riley R."/>
            <person name="Nagy L.G."/>
            <person name="Koehler G."/>
            <person name="Ransdell A.S."/>
            <person name="Younus H."/>
            <person name="Chow J."/>
            <person name="Chiniquy J."/>
            <person name="Lipzen A."/>
            <person name="Tritt A."/>
            <person name="Sun H."/>
            <person name="Haridas S."/>
            <person name="LaButti K."/>
            <person name="Ohm R.A."/>
            <person name="Kues U."/>
            <person name="Blanchette R.A."/>
            <person name="Grigoriev I.V."/>
            <person name="Minto R.E."/>
            <person name="Hibbett D.S."/>
        </authorList>
    </citation>
    <scope>NUCLEOTIDE SEQUENCE [LARGE SCALE GENOMIC DNA]</scope>
    <source>
        <strain evidence="5 6">FP15055 ss-10</strain>
    </source>
</reference>
<dbReference type="InterPro" id="IPR031357">
    <property type="entry name" value="Stealth_CR3"/>
</dbReference>
<dbReference type="Pfam" id="PF17101">
    <property type="entry name" value="Stealth_CR1"/>
    <property type="match status" value="1"/>
</dbReference>
<feature type="transmembrane region" description="Helical" evidence="2">
    <location>
        <begin position="25"/>
        <end position="45"/>
    </location>
</feature>
<organism evidence="5 6">
    <name type="scientific">Cylindrobasidium torrendii FP15055 ss-10</name>
    <dbReference type="NCBI Taxonomy" id="1314674"/>
    <lineage>
        <taxon>Eukaryota</taxon>
        <taxon>Fungi</taxon>
        <taxon>Dikarya</taxon>
        <taxon>Basidiomycota</taxon>
        <taxon>Agaricomycotina</taxon>
        <taxon>Agaricomycetes</taxon>
        <taxon>Agaricomycetidae</taxon>
        <taxon>Agaricales</taxon>
        <taxon>Marasmiineae</taxon>
        <taxon>Physalacriaceae</taxon>
        <taxon>Cylindrobasidium</taxon>
    </lineage>
</organism>
<dbReference type="InterPro" id="IPR031358">
    <property type="entry name" value="Stealth_CR1"/>
</dbReference>
<dbReference type="GO" id="GO:0005794">
    <property type="term" value="C:Golgi apparatus"/>
    <property type="evidence" value="ECO:0007669"/>
    <property type="project" value="TreeGrafter"/>
</dbReference>
<dbReference type="GO" id="GO:0003976">
    <property type="term" value="F:UDP-N-acetylglucosamine-lysosomal-enzyme N-acetylglucosaminephosphotransferase activity"/>
    <property type="evidence" value="ECO:0007669"/>
    <property type="project" value="TreeGrafter"/>
</dbReference>
<keyword evidence="2" id="KW-1133">Transmembrane helix</keyword>
<dbReference type="PANTHER" id="PTHR24045">
    <property type="match status" value="1"/>
</dbReference>
<keyword evidence="2" id="KW-0812">Transmembrane</keyword>
<evidence type="ECO:0000313" key="6">
    <source>
        <dbReference type="Proteomes" id="UP000054007"/>
    </source>
</evidence>
<dbReference type="OrthoDB" id="263283at2759"/>
<gene>
    <name evidence="5" type="ORF">CYLTODRAFT_423832</name>
</gene>
<feature type="domain" description="Stealth protein CR1 conserved region 1" evidence="3">
    <location>
        <begin position="138"/>
        <end position="160"/>
    </location>
</feature>
<dbReference type="Pfam" id="PF17102">
    <property type="entry name" value="Stealth_CR3"/>
    <property type="match status" value="1"/>
</dbReference>
<dbReference type="STRING" id="1314674.A0A0D7B673"/>
<evidence type="ECO:0000313" key="5">
    <source>
        <dbReference type="EMBL" id="KIY66007.1"/>
    </source>
</evidence>
<dbReference type="AlphaFoldDB" id="A0A0D7B673"/>
<keyword evidence="2" id="KW-0472">Membrane</keyword>
<name>A0A0D7B673_9AGAR</name>
<evidence type="ECO:0008006" key="7">
    <source>
        <dbReference type="Google" id="ProtNLM"/>
    </source>
</evidence>
<keyword evidence="6" id="KW-1185">Reference proteome</keyword>
<evidence type="ECO:0000256" key="1">
    <source>
        <dbReference type="ARBA" id="ARBA00022679"/>
    </source>
</evidence>